<gene>
    <name evidence="1" type="ORF">JOE58_000632</name>
</gene>
<dbReference type="Pfam" id="PF06821">
    <property type="entry name" value="Ser_hydrolase"/>
    <property type="match status" value="1"/>
</dbReference>
<protein>
    <submittedName>
        <fullName evidence="1">Alpha/beta hydrolase family esterase</fullName>
    </submittedName>
</protein>
<sequence length="198" mass="21063">MQRPRPWVIVPGIWNSDPEHWQSRWQAAREAEDGRVVRILPASWGEPEPDDWQAAITRAVEATDEPPVLVAHSLGVLAAARWLASPEASTHPVAGALLVAPPDPDGPGFPDAARGFTAPAGVSHVEDVHLVVSDDDPYCSADRAIEFATVLGATVHRIGAVQHVNVAAGVGWWHEGRALLDTIDGSARSAGAEDVRPA</sequence>
<dbReference type="Gene3D" id="3.40.50.1820">
    <property type="entry name" value="alpha/beta hydrolase"/>
    <property type="match status" value="1"/>
</dbReference>
<keyword evidence="1" id="KW-0378">Hydrolase</keyword>
<dbReference type="InterPro" id="IPR010662">
    <property type="entry name" value="RBBP9/YdeN"/>
</dbReference>
<organism evidence="1 2">
    <name type="scientific">Curtobacterium luteum</name>
    <dbReference type="NCBI Taxonomy" id="33881"/>
    <lineage>
        <taxon>Bacteria</taxon>
        <taxon>Bacillati</taxon>
        <taxon>Actinomycetota</taxon>
        <taxon>Actinomycetes</taxon>
        <taxon>Micrococcales</taxon>
        <taxon>Microbacteriaceae</taxon>
        <taxon>Curtobacterium</taxon>
    </lineage>
</organism>
<proteinExistence type="predicted"/>
<dbReference type="SUPFAM" id="SSF53474">
    <property type="entry name" value="alpha/beta-Hydrolases"/>
    <property type="match status" value="1"/>
</dbReference>
<accession>A0ABS2RQT1</accession>
<dbReference type="InterPro" id="IPR029058">
    <property type="entry name" value="AB_hydrolase_fold"/>
</dbReference>
<dbReference type="EMBL" id="JAFBCG010000001">
    <property type="protein sequence ID" value="MBM7801381.1"/>
    <property type="molecule type" value="Genomic_DNA"/>
</dbReference>
<comment type="caution">
    <text evidence="1">The sequence shown here is derived from an EMBL/GenBank/DDBJ whole genome shotgun (WGS) entry which is preliminary data.</text>
</comment>
<dbReference type="RefSeq" id="WP_175327720.1">
    <property type="nucleotide sequence ID" value="NZ_BMOI01000001.1"/>
</dbReference>
<evidence type="ECO:0000313" key="2">
    <source>
        <dbReference type="Proteomes" id="UP000746584"/>
    </source>
</evidence>
<dbReference type="Proteomes" id="UP000746584">
    <property type="component" value="Unassembled WGS sequence"/>
</dbReference>
<evidence type="ECO:0000313" key="1">
    <source>
        <dbReference type="EMBL" id="MBM7801381.1"/>
    </source>
</evidence>
<reference evidence="1 2" key="1">
    <citation type="submission" date="2021-01" db="EMBL/GenBank/DDBJ databases">
        <title>Sequencing the genomes of 1000 actinobacteria strains.</title>
        <authorList>
            <person name="Klenk H.-P."/>
        </authorList>
    </citation>
    <scope>NUCLEOTIDE SEQUENCE [LARGE SCALE GENOMIC DNA]</scope>
    <source>
        <strain evidence="1 2">DSM 20542</strain>
    </source>
</reference>
<dbReference type="GO" id="GO:0016787">
    <property type="term" value="F:hydrolase activity"/>
    <property type="evidence" value="ECO:0007669"/>
    <property type="project" value="UniProtKB-KW"/>
</dbReference>
<name>A0ABS2RQT1_9MICO</name>
<keyword evidence="2" id="KW-1185">Reference proteome</keyword>